<evidence type="ECO:0000256" key="4">
    <source>
        <dbReference type="ARBA" id="ARBA00022691"/>
    </source>
</evidence>
<dbReference type="GO" id="GO:0003980">
    <property type="term" value="F:UDP-glucose:glycoprotein glucosyltransferase activity"/>
    <property type="evidence" value="ECO:0007669"/>
    <property type="project" value="InterPro"/>
</dbReference>
<feature type="binding site" evidence="6">
    <location>
        <position position="186"/>
    </location>
    <ligand>
        <name>S-adenosyl-L-methionine</name>
        <dbReference type="ChEBI" id="CHEBI:59789"/>
    </ligand>
</feature>
<evidence type="ECO:0000313" key="9">
    <source>
        <dbReference type="EMBL" id="OLP84862.1"/>
    </source>
</evidence>
<organism evidence="9 10">
    <name type="scientific">Symbiodinium microadriaticum</name>
    <name type="common">Dinoflagellate</name>
    <name type="synonym">Zooxanthella microadriatica</name>
    <dbReference type="NCBI Taxonomy" id="2951"/>
    <lineage>
        <taxon>Eukaryota</taxon>
        <taxon>Sar</taxon>
        <taxon>Alveolata</taxon>
        <taxon>Dinophyceae</taxon>
        <taxon>Suessiales</taxon>
        <taxon>Symbiodiniaceae</taxon>
        <taxon>Symbiodinium</taxon>
    </lineage>
</organism>
<evidence type="ECO:0000256" key="6">
    <source>
        <dbReference type="PROSITE-ProRule" id="PRU01026"/>
    </source>
</evidence>
<evidence type="ECO:0000256" key="2">
    <source>
        <dbReference type="ARBA" id="ARBA00022603"/>
    </source>
</evidence>
<dbReference type="InterPro" id="IPR029044">
    <property type="entry name" value="Nucleotide-diphossugar_trans"/>
</dbReference>
<comment type="caution">
    <text evidence="9">The sequence shown here is derived from an EMBL/GenBank/DDBJ whole genome shotgun (WGS) entry which is preliminary data.</text>
</comment>
<dbReference type="CDD" id="cd02440">
    <property type="entry name" value="AdoMet_MTases"/>
    <property type="match status" value="1"/>
</dbReference>
<dbReference type="GO" id="GO:0051082">
    <property type="term" value="F:unfolded protein binding"/>
    <property type="evidence" value="ECO:0007669"/>
    <property type="project" value="TreeGrafter"/>
</dbReference>
<dbReference type="InterPro" id="IPR040497">
    <property type="entry name" value="Glyco_transf_24"/>
</dbReference>
<feature type="domain" description="Ribosomal RNA adenine methylase transferase N-terminal" evidence="8">
    <location>
        <begin position="144"/>
        <end position="346"/>
    </location>
</feature>
<feature type="binding site" evidence="6">
    <location>
        <position position="135"/>
    </location>
    <ligand>
        <name>S-adenosyl-L-methionine</name>
        <dbReference type="ChEBI" id="CHEBI:59789"/>
    </ligand>
</feature>
<dbReference type="SMART" id="SM00650">
    <property type="entry name" value="rADc"/>
    <property type="match status" value="1"/>
</dbReference>
<feature type="compositionally biased region" description="Acidic residues" evidence="7">
    <location>
        <begin position="674"/>
        <end position="694"/>
    </location>
</feature>
<dbReference type="Gene3D" id="3.40.50.150">
    <property type="entry name" value="Vaccinia Virus protein VP39"/>
    <property type="match status" value="1"/>
</dbReference>
<dbReference type="InterPro" id="IPR001737">
    <property type="entry name" value="KsgA/Erm"/>
</dbReference>
<dbReference type="AlphaFoldDB" id="A0A1Q9CPK3"/>
<dbReference type="SUPFAM" id="SSF53448">
    <property type="entry name" value="Nucleotide-diphospho-sugar transferases"/>
    <property type="match status" value="1"/>
</dbReference>
<reference evidence="9 10" key="1">
    <citation type="submission" date="2016-02" db="EMBL/GenBank/DDBJ databases">
        <title>Genome analysis of coral dinoflagellate symbionts highlights evolutionary adaptations to a symbiotic lifestyle.</title>
        <authorList>
            <person name="Aranda M."/>
            <person name="Li Y."/>
            <person name="Liew Y.J."/>
            <person name="Baumgarten S."/>
            <person name="Simakov O."/>
            <person name="Wilson M."/>
            <person name="Piel J."/>
            <person name="Ashoor H."/>
            <person name="Bougouffa S."/>
            <person name="Bajic V.B."/>
            <person name="Ryu T."/>
            <person name="Ravasi T."/>
            <person name="Bayer T."/>
            <person name="Micklem G."/>
            <person name="Kim H."/>
            <person name="Bhak J."/>
            <person name="Lajeunesse T.C."/>
            <person name="Voolstra C.R."/>
        </authorList>
    </citation>
    <scope>NUCLEOTIDE SEQUENCE [LARGE SCALE GENOMIC DNA]</scope>
    <source>
        <strain evidence="9 10">CCMP2467</strain>
    </source>
</reference>
<dbReference type="EMBL" id="LSRX01001012">
    <property type="protein sequence ID" value="OLP84862.1"/>
    <property type="molecule type" value="Genomic_DNA"/>
</dbReference>
<keyword evidence="3 6" id="KW-0808">Transferase</keyword>
<dbReference type="Gene3D" id="3.90.550.10">
    <property type="entry name" value="Spore Coat Polysaccharide Biosynthesis Protein SpsA, Chain A"/>
    <property type="match status" value="2"/>
</dbReference>
<evidence type="ECO:0000259" key="8">
    <source>
        <dbReference type="SMART" id="SM00650"/>
    </source>
</evidence>
<feature type="binding site" evidence="6">
    <location>
        <position position="163"/>
    </location>
    <ligand>
        <name>S-adenosyl-L-methionine</name>
        <dbReference type="ChEBI" id="CHEBI:59789"/>
    </ligand>
</feature>
<dbReference type="Pfam" id="PF18404">
    <property type="entry name" value="Glyco_transf_24"/>
    <property type="match status" value="2"/>
</dbReference>
<dbReference type="Pfam" id="PF00398">
    <property type="entry name" value="RrnaAD"/>
    <property type="match status" value="1"/>
</dbReference>
<keyword evidence="5 6" id="KW-0694">RNA-binding</keyword>
<proteinExistence type="inferred from homology"/>
<dbReference type="SUPFAM" id="SSF53335">
    <property type="entry name" value="S-adenosyl-L-methionine-dependent methyltransferases"/>
    <property type="match status" value="1"/>
</dbReference>
<gene>
    <name evidence="9" type="primary">ggtA</name>
    <name evidence="9" type="ORF">AK812_SmicGene34211</name>
</gene>
<dbReference type="InterPro" id="IPR029063">
    <property type="entry name" value="SAM-dependent_MTases_sf"/>
</dbReference>
<comment type="similarity">
    <text evidence="6">Belongs to the class I-like SAM-binding methyltransferase superfamily. rRNA adenine N(6)-methyltransferase family.</text>
</comment>
<keyword evidence="2 6" id="KW-0489">Methyltransferase</keyword>
<dbReference type="OrthoDB" id="27683at2759"/>
<comment type="cofactor">
    <cofactor evidence="1">
        <name>Ca(2+)</name>
        <dbReference type="ChEBI" id="CHEBI:29108"/>
    </cofactor>
</comment>
<dbReference type="GO" id="GO:0036503">
    <property type="term" value="P:ERAD pathway"/>
    <property type="evidence" value="ECO:0007669"/>
    <property type="project" value="TreeGrafter"/>
</dbReference>
<dbReference type="InterPro" id="IPR020598">
    <property type="entry name" value="rRNA_Ade_methylase_Trfase_N"/>
</dbReference>
<name>A0A1Q9CPK3_SYMMI</name>
<dbReference type="PROSITE" id="PS51689">
    <property type="entry name" value="SAM_RNA_A_N6_MT"/>
    <property type="match status" value="1"/>
</dbReference>
<dbReference type="GO" id="GO:0005783">
    <property type="term" value="C:endoplasmic reticulum"/>
    <property type="evidence" value="ECO:0007669"/>
    <property type="project" value="TreeGrafter"/>
</dbReference>
<dbReference type="Proteomes" id="UP000186817">
    <property type="component" value="Unassembled WGS sequence"/>
</dbReference>
<feature type="binding site" evidence="6">
    <location>
        <position position="133"/>
    </location>
    <ligand>
        <name>S-adenosyl-L-methionine</name>
        <dbReference type="ChEBI" id="CHEBI:59789"/>
    </ligand>
</feature>
<dbReference type="GO" id="GO:0000179">
    <property type="term" value="F:rRNA (adenine-N6,N6-)-dimethyltransferase activity"/>
    <property type="evidence" value="ECO:0007669"/>
    <property type="project" value="UniProtKB-UniRule"/>
</dbReference>
<evidence type="ECO:0000256" key="3">
    <source>
        <dbReference type="ARBA" id="ARBA00022679"/>
    </source>
</evidence>
<dbReference type="GO" id="GO:0018279">
    <property type="term" value="P:protein N-linked glycosylation via asparagine"/>
    <property type="evidence" value="ECO:0007669"/>
    <property type="project" value="TreeGrafter"/>
</dbReference>
<feature type="region of interest" description="Disordered" evidence="7">
    <location>
        <begin position="651"/>
        <end position="738"/>
    </location>
</feature>
<protein>
    <submittedName>
        <fullName evidence="9">Putative UDP-glucose:glycoprotein glucosyltransferase A</fullName>
    </submittedName>
</protein>
<evidence type="ECO:0000256" key="5">
    <source>
        <dbReference type="ARBA" id="ARBA00022884"/>
    </source>
</evidence>
<keyword evidence="10" id="KW-1185">Reference proteome</keyword>
<dbReference type="CDD" id="cd06432">
    <property type="entry name" value="GT8_HUGT1_C_like"/>
    <property type="match status" value="1"/>
</dbReference>
<evidence type="ECO:0000256" key="7">
    <source>
        <dbReference type="SAM" id="MobiDB-lite"/>
    </source>
</evidence>
<dbReference type="PANTHER" id="PTHR11226">
    <property type="entry name" value="UDP-GLUCOSE GLYCOPROTEIN:GLUCOSYLTRANSFERASE"/>
    <property type="match status" value="1"/>
</dbReference>
<feature type="binding site" evidence="6">
    <location>
        <position position="258"/>
    </location>
    <ligand>
        <name>S-adenosyl-L-methionine</name>
        <dbReference type="ChEBI" id="CHEBI:59789"/>
    </ligand>
</feature>
<dbReference type="PANTHER" id="PTHR11226:SF0">
    <property type="entry name" value="UDP-GLUCOSE:GLYCOPROTEIN GLUCOSYLTRANSFERASE"/>
    <property type="match status" value="1"/>
</dbReference>
<feature type="binding site" evidence="6">
    <location>
        <position position="241"/>
    </location>
    <ligand>
        <name>S-adenosyl-L-methionine</name>
        <dbReference type="ChEBI" id="CHEBI:59789"/>
    </ligand>
</feature>
<sequence>MVSIFRHWRKRLQPVLFGPGALRFAASTRGDYATTSLTGSMRLHPGRKKKAFKADCTRIWGNLFDYTYAQYKDNHTPVAIRCQKHGMFWMKPRDHIQRRLGCPKCGSLFVPGSLQERAAMMLTTGPTPALGQHVLRSHKLALEITAVALKGAAGQASWVAEVGVGAGALTAALLQSPACAGVVGFELDERILSQALEKGGVIRRYHPICRDIPEAARTLRREAWEDHLTGSLTRCFVFKGDFLACRAVPSRCRIAVGNIPYKISTAVVTKLLCQEPLMERVVLMVQAEFARKLLAKPGSVKFGRVSALVQALCSNAQFAIPGLLTPDVFSPPPRVDSAVVLLELHQVPLRHRGVEVPAAALDQLLRLLLDTRGPTRGEGLEARLTEVAERVAAQSLPDSWRLAMARAGVDPAKPPLAMATEEFVALAAELRNLGFASDAVRRDLVSSYITPPHQLRVRLKPGKSHEDLFVEEGSSKVKRKPNRPVGGLMGALQSIWGGYGKDEKATKEVAPAAKEMGDGEETIHIFSVASGHLYEKLLSIMILSVRNNTKNPLHFWFIDNFLSPKFKAFIPHMAARYNFKYDFVTYKWPSWLNPQSEKQRLIWAYKILFLDVLFPQDVPKIIFIDADQVVRADVKELWDLDLKEGNYRYEPLSGTDDDNEETHDGADTLVLPCGDDDGDDDDDEDVVDDDDDDEHDKYDEGKEEDTRRKAMKRSRREKVAEHQHQEEKEVHGDYDDGVDEQGNVYGFVPMGDTNPDTEGFRFWKQGYWKSHLGGKPYHISALFVVDLMEFRRTSIGETLRGVYNQLSRDPNSLANLDQDLPNFAQHQVPIFTLPTEWLWCETWCSQESKKSAKTIDLCQNPLTKEPKIVMAKRIISEWQTCRSRSTTKCSIFRQSSRPRRRYLRERPARLSSDPPSGAVMILAYFHDFHAFPGLPVSGGDGCASGADAGPLQSRACCAMSGPAPAQAVAPQTGRLVENQQPLHDVLLCREIPASEHPACVR</sequence>
<feature type="compositionally biased region" description="Basic and acidic residues" evidence="7">
    <location>
        <begin position="695"/>
        <end position="708"/>
    </location>
</feature>
<feature type="compositionally biased region" description="Basic and acidic residues" evidence="7">
    <location>
        <begin position="717"/>
        <end position="734"/>
    </location>
</feature>
<evidence type="ECO:0000313" key="10">
    <source>
        <dbReference type="Proteomes" id="UP000186817"/>
    </source>
</evidence>
<evidence type="ECO:0000256" key="1">
    <source>
        <dbReference type="ARBA" id="ARBA00001913"/>
    </source>
</evidence>
<dbReference type="InterPro" id="IPR009448">
    <property type="entry name" value="UDP-g_GGtrans"/>
</dbReference>
<accession>A0A1Q9CPK3</accession>
<keyword evidence="4 6" id="KW-0949">S-adenosyl-L-methionine</keyword>
<dbReference type="GO" id="GO:0003723">
    <property type="term" value="F:RNA binding"/>
    <property type="evidence" value="ECO:0007669"/>
    <property type="project" value="UniProtKB-UniRule"/>
</dbReference>